<feature type="transmembrane region" description="Helical" evidence="1">
    <location>
        <begin position="252"/>
        <end position="271"/>
    </location>
</feature>
<dbReference type="STRING" id="857293.CAAU_1326"/>
<keyword evidence="1" id="KW-0812">Transmembrane</keyword>
<sequence>MGISKVFKGIINSIYRAINRFPITIALSTMIAALLIAMIEIESRNLGVNTNNLKKLAMTLALGMAISLFIKLWTEREQNKSREIFYYALDLIFMVAYYFTIKDFKMVTMSRFFALNLIFYLIFLFIPYFPKRKNFEMYVIKVLSSFFTTVLYSLVLFFGISAILFTIDRLLEVRIKEQMYLYSFILVVFVFAVTYFLANIPQYFEEFTKENFTKLLKILILYIVMPLLSVYTAILYIYFVKIILTRTFPQGIVSHLVLWYSLIVAAVLFFITPIHEDNKWAKIFLMITPKAILPILVMMFISIGIRIQQYGVTENRYYVVIAGIWVFLIMLYFAFTKSLLNIILPVSLSIFILISNFGPLSSFSISKFSQNKRLENILIRNELLKDGKIVPKSYVNHKDKENISSILSYFERYHSLDDVKYLPKGFQISDMKKVFGFEYTPKVFQPVMYFNFQRKADERSLNISGYDYLFDMRYMYENTEAKGIYAKYDYNSSVLKIFNGNEEIYSKDLDEFVKKLVIKYKDSGQELIMLGTEDLTFTDVTPKVKVKIIFNSITVQRDFIEKENSEVTGKGYEFYVLIK</sequence>
<feature type="transmembrane region" description="Helical" evidence="1">
    <location>
        <begin position="53"/>
        <end position="72"/>
    </location>
</feature>
<evidence type="ECO:0000313" key="3">
    <source>
        <dbReference type="Proteomes" id="UP000007652"/>
    </source>
</evidence>
<proteinExistence type="predicted"/>
<organism evidence="2 3">
    <name type="scientific">Caloramator australicus RC3</name>
    <dbReference type="NCBI Taxonomy" id="857293"/>
    <lineage>
        <taxon>Bacteria</taxon>
        <taxon>Bacillati</taxon>
        <taxon>Bacillota</taxon>
        <taxon>Clostridia</taxon>
        <taxon>Eubacteriales</taxon>
        <taxon>Clostridiaceae</taxon>
        <taxon>Caloramator</taxon>
    </lineage>
</organism>
<feature type="transmembrane region" description="Helical" evidence="1">
    <location>
        <begin position="20"/>
        <end position="41"/>
    </location>
</feature>
<name>I7LGP2_9CLOT</name>
<gene>
    <name evidence="2" type="ORF">CAAU_1326</name>
</gene>
<feature type="transmembrane region" description="Helical" evidence="1">
    <location>
        <begin position="179"/>
        <end position="198"/>
    </location>
</feature>
<dbReference type="eggNOG" id="COG1835">
    <property type="taxonomic scope" value="Bacteria"/>
</dbReference>
<protein>
    <recommendedName>
        <fullName evidence="4">DUF4153 domain-containing protein</fullName>
    </recommendedName>
</protein>
<dbReference type="Proteomes" id="UP000007652">
    <property type="component" value="Unassembled WGS sequence"/>
</dbReference>
<dbReference type="InterPro" id="IPR025291">
    <property type="entry name" value="DUF4153"/>
</dbReference>
<feature type="transmembrane region" description="Helical" evidence="1">
    <location>
        <begin position="218"/>
        <end position="240"/>
    </location>
</feature>
<dbReference type="EMBL" id="CAKP01000069">
    <property type="protein sequence ID" value="CCJ33410.1"/>
    <property type="molecule type" value="Genomic_DNA"/>
</dbReference>
<keyword evidence="3" id="KW-1185">Reference proteome</keyword>
<dbReference type="OrthoDB" id="9809196at2"/>
<accession>I7LGP2</accession>
<feature type="transmembrane region" description="Helical" evidence="1">
    <location>
        <begin position="142"/>
        <end position="167"/>
    </location>
</feature>
<dbReference type="Pfam" id="PF13687">
    <property type="entry name" value="DUF4153"/>
    <property type="match status" value="1"/>
</dbReference>
<evidence type="ECO:0000313" key="2">
    <source>
        <dbReference type="EMBL" id="CCJ33410.1"/>
    </source>
</evidence>
<comment type="caution">
    <text evidence="2">The sequence shown here is derived from an EMBL/GenBank/DDBJ whole genome shotgun (WGS) entry which is preliminary data.</text>
</comment>
<keyword evidence="1" id="KW-0472">Membrane</keyword>
<feature type="transmembrane region" description="Helical" evidence="1">
    <location>
        <begin position="283"/>
        <end position="305"/>
    </location>
</feature>
<reference evidence="2 3" key="1">
    <citation type="journal article" date="2011" name="J. Bacteriol.">
        <title>Draft genome sequence of Caloramator australicus strain RC3T, a thermoanaerobe from the Great Artesian Basin of Australia.</title>
        <authorList>
            <person name="Ogg C.D."/>
            <person name="Patel B.K.C."/>
        </authorList>
    </citation>
    <scope>NUCLEOTIDE SEQUENCE [LARGE SCALE GENOMIC DNA]</scope>
    <source>
        <strain evidence="2 3">RC3</strain>
    </source>
</reference>
<dbReference type="RefSeq" id="WP_008908680.1">
    <property type="nucleotide sequence ID" value="NZ_CAKP01000069.1"/>
</dbReference>
<evidence type="ECO:0008006" key="4">
    <source>
        <dbReference type="Google" id="ProtNLM"/>
    </source>
</evidence>
<keyword evidence="1" id="KW-1133">Transmembrane helix</keyword>
<feature type="transmembrane region" description="Helical" evidence="1">
    <location>
        <begin position="317"/>
        <end position="336"/>
    </location>
</feature>
<dbReference type="AlphaFoldDB" id="I7LGP2"/>
<evidence type="ECO:0000256" key="1">
    <source>
        <dbReference type="SAM" id="Phobius"/>
    </source>
</evidence>
<feature type="transmembrane region" description="Helical" evidence="1">
    <location>
        <begin position="112"/>
        <end position="130"/>
    </location>
</feature>
<feature type="transmembrane region" description="Helical" evidence="1">
    <location>
        <begin position="342"/>
        <end position="363"/>
    </location>
</feature>